<dbReference type="InterPro" id="IPR013087">
    <property type="entry name" value="Znf_C2H2_type"/>
</dbReference>
<keyword evidence="4 9" id="KW-0863">Zinc-finger</keyword>
<dbReference type="EMBL" id="GEDC01000308">
    <property type="protein sequence ID" value="JAS36990.1"/>
    <property type="molecule type" value="Transcribed_RNA"/>
</dbReference>
<dbReference type="PROSITE" id="PS00028">
    <property type="entry name" value="ZINC_FINGER_C2H2_1"/>
    <property type="match status" value="5"/>
</dbReference>
<dbReference type="GO" id="GO:0005634">
    <property type="term" value="C:nucleus"/>
    <property type="evidence" value="ECO:0007669"/>
    <property type="project" value="UniProtKB-SubCell"/>
</dbReference>
<keyword evidence="7" id="KW-0539">Nucleus</keyword>
<accession>A0A1B6EGH7</accession>
<feature type="compositionally biased region" description="Polar residues" evidence="11">
    <location>
        <begin position="1018"/>
        <end position="1037"/>
    </location>
</feature>
<evidence type="ECO:0000256" key="6">
    <source>
        <dbReference type="ARBA" id="ARBA00023125"/>
    </source>
</evidence>
<feature type="region of interest" description="Disordered" evidence="11">
    <location>
        <begin position="1002"/>
        <end position="1037"/>
    </location>
</feature>
<evidence type="ECO:0000256" key="9">
    <source>
        <dbReference type="PROSITE-ProRule" id="PRU00042"/>
    </source>
</evidence>
<reference evidence="13" key="1">
    <citation type="submission" date="2015-12" db="EMBL/GenBank/DDBJ databases">
        <title>De novo transcriptome assembly of four potential Pierce s Disease insect vectors from Arizona vineyards.</title>
        <authorList>
            <person name="Tassone E.E."/>
        </authorList>
    </citation>
    <scope>NUCLEOTIDE SEQUENCE</scope>
</reference>
<keyword evidence="3" id="KW-0677">Repeat</keyword>
<keyword evidence="10" id="KW-0175">Coiled coil</keyword>
<evidence type="ECO:0000256" key="10">
    <source>
        <dbReference type="SAM" id="Coils"/>
    </source>
</evidence>
<keyword evidence="6" id="KW-0238">DNA-binding</keyword>
<name>A0A1B6EGH7_9HEMI</name>
<evidence type="ECO:0000256" key="1">
    <source>
        <dbReference type="ARBA" id="ARBA00004123"/>
    </source>
</evidence>
<feature type="region of interest" description="Disordered" evidence="11">
    <location>
        <begin position="406"/>
        <end position="427"/>
    </location>
</feature>
<evidence type="ECO:0000256" key="11">
    <source>
        <dbReference type="SAM" id="MobiDB-lite"/>
    </source>
</evidence>
<proteinExistence type="inferred from homology"/>
<dbReference type="Gene3D" id="3.30.160.60">
    <property type="entry name" value="Classic Zinc Finger"/>
    <property type="match status" value="1"/>
</dbReference>
<dbReference type="GO" id="GO:0000981">
    <property type="term" value="F:DNA-binding transcription factor activity, RNA polymerase II-specific"/>
    <property type="evidence" value="ECO:0007669"/>
    <property type="project" value="TreeGrafter"/>
</dbReference>
<dbReference type="PANTHER" id="PTHR24388:SF54">
    <property type="entry name" value="PROTEIN ESCARGOT"/>
    <property type="match status" value="1"/>
</dbReference>
<evidence type="ECO:0000256" key="2">
    <source>
        <dbReference type="ARBA" id="ARBA00022723"/>
    </source>
</evidence>
<feature type="region of interest" description="Disordered" evidence="11">
    <location>
        <begin position="523"/>
        <end position="545"/>
    </location>
</feature>
<evidence type="ECO:0000313" key="13">
    <source>
        <dbReference type="EMBL" id="JAS36990.1"/>
    </source>
</evidence>
<evidence type="ECO:0000256" key="7">
    <source>
        <dbReference type="ARBA" id="ARBA00023242"/>
    </source>
</evidence>
<evidence type="ECO:0000256" key="3">
    <source>
        <dbReference type="ARBA" id="ARBA00022737"/>
    </source>
</evidence>
<comment type="similarity">
    <text evidence="8">Belongs to the snail C2H2-type zinc-finger protein family.</text>
</comment>
<sequence length="1875" mass="210532">MALKTHHCNIPKLNEDPSMPELSKVEPVEEIKTGGSEDIPVLSPEDMKQVSNNMSYDINRDRRLLLLESTIEKVADESFVIEEFHLKSRKGFSLLENMDFDKSIVAEEKKNGDLAVDNTNKILEDNKTMKKKKLSSDYINKNCIENNNGAANSTSNDQSMVNDISFEIKNKTLGKANSQSIKKEKRVLKVAINNITKGKLIHYKGTKKVGRPLKSNIILNAAPNRSVKNNTNRFNRKLKAIVRKRRSTNLDLLLKESEKLGEDGSLVVGKRRRIDSLNSVDVNIVDIKIKMEDTNETVQEPLVKKKPGRPKKNKDATLISCDNFKVESEIEGKVLDIGDITLASPKNVSAQKIKSKIIKIIDKCEKDKNEGLLLESKMKQTKLDHILKKSLINSTLIKNNEKISENEKKYKGKPKLKQSTLDSMSELNPTTSNHLIISHSHEKNSLDGGNVTENSFIAIKHLNKIESKVKNKRVITDKESLISEASSSHTNNGKDKMNHDFEDLDEIPLSRVKIESVELNADEYSKDSSKGSTKKIKSKALLSSKNGSKKVKKSSIFHNHTLQVIDSNIRGQSSSEKNYLDYGLNTNENFKVYKVNRLENINSKNNITGNKNVNLEIKLNKKEISNDLELNTINEVVATYTTEESTEATLKKKTRGRPTSSRQIDMSFNKIKSKIEVFNDNKSCGLKPKVIKKNNASGQSEFTINTTVIENTVIQNDSIKIEPQEEISANSGIDDNKSRDHFLLIKSASGDLKESFNKSHFDADEDESLSSLKRKLLSAKITINESNIENKKEELIQKLNTNNISISKSNTNCAELKRKVNKTNNLAHLGVPNIGNITTIKEKLKKRRKLKRILKSNNIDMTNHILKRVTKYKLNLNDQFLKKASKCTTYQPLDSKRKIGIGGSKWKVSVVDSASESNVLCNLTLGSKDGVKIEDDSMHLCNICNEKFTTLESLYEHQSTLSHKQTLKEKPKEIEMCRNTLVNVLNDLEKKTLQVAKVMNQLQHRDSTDSMTEDHRSASTSNLSDVSNLPSNSQNNTIFKKEQTDPSADDAWTSQCSQNQDWDSQEWAMVRATPNWESQQQPWESESNLSSGCASSLGSILDSVNKILTEQEVSAAPAPQYTMADLQKAMGASDEEMAMLEQLGEGSLQEDYVYDNSRPGADIWPKEEGPTFMDLDNQESNPHANTSSNQDAIVPVESQSSTSVQGTESDIMRQCRGLLGRPRRLLSDYELREMVCPTCNKHFLGLSALQTHVAWSHCAPVNSTRPGSGLKRRALLNVCEDIDKRLVCFVCKEIVSTPSHLDVHIQAQHMKKNAVHDNLSANKEEGAEKLKSKMSNALGGLLDRALNNLLGAKQKNAEIDAQPELGALQLLGKLCAVRRRVGNENMKLSGDTLQLLGRLRAAAKRKEMRLGIKGTLGFNSKMSGVNKANLSASVSSDVSSNPEIKPTNLLDHLAVCSNDIDQRPYACPICDVRFLIPSVRNRHIARAHGKYGRKYEEEVQEQIAEQMAMDTYSNSTDDVCDTDWRDAFFPSLDDDQTCDDEVEMNPLCSDCGLSFRSIHEVIRHRKEDHPRRFSAEDKSLITKHEQTGTDSDHNTDMGCQLPAYDNISIDNLPISDNVVDSTISNQTQYQGGSGSTLREDQLCKSLLTDKPIRDDAKEKEEVEEEDFPFDSEMNQLNLQDETDTTNRSLIEDVTKKYEGFDFLLEKGDLESGFDDRKKYQSVLSKRINNRKGRLSYMAEESVRVKAEAALKELNQQRRNKSFLNNARWGVNALKFVKQPCSSSQFNYPSPSTSPSKLRFSTLSDKRLKITNLDDGVPLIKSEMEDTPSGADEKSDVYDFNDDDFLLDRKPFVPIKDLPELGKSKVQLTDEGNTAS</sequence>
<evidence type="ECO:0000256" key="5">
    <source>
        <dbReference type="ARBA" id="ARBA00022833"/>
    </source>
</evidence>
<dbReference type="PANTHER" id="PTHR24388">
    <property type="entry name" value="ZINC FINGER PROTEIN"/>
    <property type="match status" value="1"/>
</dbReference>
<dbReference type="GO" id="GO:0000978">
    <property type="term" value="F:RNA polymerase II cis-regulatory region sequence-specific DNA binding"/>
    <property type="evidence" value="ECO:0007669"/>
    <property type="project" value="TreeGrafter"/>
</dbReference>
<feature type="coiled-coil region" evidence="10">
    <location>
        <begin position="1736"/>
        <end position="1766"/>
    </location>
</feature>
<evidence type="ECO:0000259" key="12">
    <source>
        <dbReference type="PROSITE" id="PS50157"/>
    </source>
</evidence>
<feature type="region of interest" description="Disordered" evidence="11">
    <location>
        <begin position="1169"/>
        <end position="1193"/>
    </location>
</feature>
<feature type="compositionally biased region" description="Polar residues" evidence="11">
    <location>
        <begin position="417"/>
        <end position="427"/>
    </location>
</feature>
<comment type="subcellular location">
    <subcellularLocation>
        <location evidence="1">Nucleus</location>
    </subcellularLocation>
</comment>
<dbReference type="InterPro" id="IPR036236">
    <property type="entry name" value="Znf_C2H2_sf"/>
</dbReference>
<feature type="compositionally biased region" description="Basic and acidic residues" evidence="11">
    <location>
        <begin position="1003"/>
        <end position="1017"/>
    </location>
</feature>
<dbReference type="SUPFAM" id="SSF57667">
    <property type="entry name" value="beta-beta-alpha zinc fingers"/>
    <property type="match status" value="1"/>
</dbReference>
<keyword evidence="2" id="KW-0479">Metal-binding</keyword>
<gene>
    <name evidence="13" type="ORF">g.27450</name>
</gene>
<organism evidence="13">
    <name type="scientific">Clastoptera arizonana</name>
    <name type="common">Arizona spittle bug</name>
    <dbReference type="NCBI Taxonomy" id="38151"/>
    <lineage>
        <taxon>Eukaryota</taxon>
        <taxon>Metazoa</taxon>
        <taxon>Ecdysozoa</taxon>
        <taxon>Arthropoda</taxon>
        <taxon>Hexapoda</taxon>
        <taxon>Insecta</taxon>
        <taxon>Pterygota</taxon>
        <taxon>Neoptera</taxon>
        <taxon>Paraneoptera</taxon>
        <taxon>Hemiptera</taxon>
        <taxon>Auchenorrhyncha</taxon>
        <taxon>Cercopoidea</taxon>
        <taxon>Clastopteridae</taxon>
        <taxon>Clastoptera</taxon>
    </lineage>
</organism>
<feature type="compositionally biased region" description="Polar residues" evidence="11">
    <location>
        <begin position="1178"/>
        <end position="1193"/>
    </location>
</feature>
<dbReference type="PROSITE" id="PS50157">
    <property type="entry name" value="ZINC_FINGER_C2H2_2"/>
    <property type="match status" value="1"/>
</dbReference>
<protein>
    <recommendedName>
        <fullName evidence="12">C2H2-type domain-containing protein</fullName>
    </recommendedName>
</protein>
<evidence type="ECO:0000256" key="8">
    <source>
        <dbReference type="ARBA" id="ARBA00037948"/>
    </source>
</evidence>
<evidence type="ECO:0000256" key="4">
    <source>
        <dbReference type="ARBA" id="ARBA00022771"/>
    </source>
</evidence>
<feature type="domain" description="C2H2-type" evidence="12">
    <location>
        <begin position="939"/>
        <end position="963"/>
    </location>
</feature>
<feature type="region of interest" description="Disordered" evidence="11">
    <location>
        <begin position="1"/>
        <end position="20"/>
    </location>
</feature>
<dbReference type="GO" id="GO:0008270">
    <property type="term" value="F:zinc ion binding"/>
    <property type="evidence" value="ECO:0007669"/>
    <property type="project" value="UniProtKB-KW"/>
</dbReference>
<dbReference type="SMART" id="SM00355">
    <property type="entry name" value="ZnF_C2H2"/>
    <property type="match status" value="5"/>
</dbReference>
<dbReference type="InterPro" id="IPR050527">
    <property type="entry name" value="Snail/Krueppel_Znf"/>
</dbReference>
<keyword evidence="5" id="KW-0862">Zinc</keyword>